<gene>
    <name evidence="1" type="ORF">BXY45_11594</name>
</gene>
<dbReference type="EMBL" id="QGDQ01000015">
    <property type="protein sequence ID" value="PWJ53076.1"/>
    <property type="molecule type" value="Genomic_DNA"/>
</dbReference>
<dbReference type="AlphaFoldDB" id="A0A316A584"/>
<comment type="caution">
    <text evidence="1">The sequence shown here is derived from an EMBL/GenBank/DDBJ whole genome shotgun (WGS) entry which is preliminary data.</text>
</comment>
<keyword evidence="2" id="KW-1185">Reference proteome</keyword>
<proteinExistence type="predicted"/>
<evidence type="ECO:0000313" key="2">
    <source>
        <dbReference type="Proteomes" id="UP000245469"/>
    </source>
</evidence>
<evidence type="ECO:0000313" key="1">
    <source>
        <dbReference type="EMBL" id="PWJ53076.1"/>
    </source>
</evidence>
<name>A0A316A584_9ACTN</name>
<evidence type="ECO:0008006" key="3">
    <source>
        <dbReference type="Google" id="ProtNLM"/>
    </source>
</evidence>
<accession>A0A316A584</accession>
<sequence>MRVSFTQAARKHKVGKAHALHVLHTCPGWPIRSKRGEEALLFVGPDDRGLELELLVVFVPDGLLVLHVMPTALRRKGP</sequence>
<reference evidence="1 2" key="1">
    <citation type="submission" date="2018-03" db="EMBL/GenBank/DDBJ databases">
        <title>Genomic Encyclopedia of Archaeal and Bacterial Type Strains, Phase II (KMG-II): from individual species to whole genera.</title>
        <authorList>
            <person name="Goeker M."/>
        </authorList>
    </citation>
    <scope>NUCLEOTIDE SEQUENCE [LARGE SCALE GENOMIC DNA]</scope>
    <source>
        <strain evidence="1 2">DSM 44889</strain>
    </source>
</reference>
<organism evidence="1 2">
    <name type="scientific">Quadrisphaera granulorum</name>
    <dbReference type="NCBI Taxonomy" id="317664"/>
    <lineage>
        <taxon>Bacteria</taxon>
        <taxon>Bacillati</taxon>
        <taxon>Actinomycetota</taxon>
        <taxon>Actinomycetes</taxon>
        <taxon>Kineosporiales</taxon>
        <taxon>Kineosporiaceae</taxon>
        <taxon>Quadrisphaera</taxon>
    </lineage>
</organism>
<dbReference type="Proteomes" id="UP000245469">
    <property type="component" value="Unassembled WGS sequence"/>
</dbReference>
<protein>
    <recommendedName>
        <fullName evidence="3">DUF4258 domain-containing protein</fullName>
    </recommendedName>
</protein>